<protein>
    <submittedName>
        <fullName evidence="1">Uncharacterized protein</fullName>
    </submittedName>
</protein>
<organism evidence="1">
    <name type="scientific">marine metagenome</name>
    <dbReference type="NCBI Taxonomy" id="408172"/>
    <lineage>
        <taxon>unclassified sequences</taxon>
        <taxon>metagenomes</taxon>
        <taxon>ecological metagenomes</taxon>
    </lineage>
</organism>
<dbReference type="EMBL" id="UINC01223533">
    <property type="protein sequence ID" value="SVE52772.1"/>
    <property type="molecule type" value="Genomic_DNA"/>
</dbReference>
<dbReference type="AlphaFoldDB" id="A0A383E7E3"/>
<proteinExistence type="predicted"/>
<name>A0A383E7E3_9ZZZZ</name>
<evidence type="ECO:0000313" key="1">
    <source>
        <dbReference type="EMBL" id="SVE52772.1"/>
    </source>
</evidence>
<sequence>MMNISDDLRKWVPEEAESFIQKHAARYQSMSFDELESKAFSLI</sequence>
<feature type="non-terminal residue" evidence="1">
    <location>
        <position position="43"/>
    </location>
</feature>
<accession>A0A383E7E3</accession>
<reference evidence="1" key="1">
    <citation type="submission" date="2018-05" db="EMBL/GenBank/DDBJ databases">
        <authorList>
            <person name="Lanie J.A."/>
            <person name="Ng W.-L."/>
            <person name="Kazmierczak K.M."/>
            <person name="Andrzejewski T.M."/>
            <person name="Davidsen T.M."/>
            <person name="Wayne K.J."/>
            <person name="Tettelin H."/>
            <person name="Glass J.I."/>
            <person name="Rusch D."/>
            <person name="Podicherti R."/>
            <person name="Tsui H.-C.T."/>
            <person name="Winkler M.E."/>
        </authorList>
    </citation>
    <scope>NUCLEOTIDE SEQUENCE</scope>
</reference>
<gene>
    <name evidence="1" type="ORF">METZ01_LOCUS505626</name>
</gene>